<dbReference type="PROSITE" id="PS51273">
    <property type="entry name" value="GATASE_TYPE_1"/>
    <property type="match status" value="1"/>
</dbReference>
<dbReference type="Gene3D" id="3.40.50.880">
    <property type="match status" value="1"/>
</dbReference>
<dbReference type="InterPro" id="IPR017926">
    <property type="entry name" value="GATASE"/>
</dbReference>
<dbReference type="PANTHER" id="PTHR43418">
    <property type="entry name" value="MULTIFUNCTIONAL TRYPTOPHAN BIOSYNTHESIS PROTEIN-RELATED"/>
    <property type="match status" value="1"/>
</dbReference>
<dbReference type="CDD" id="cd01743">
    <property type="entry name" value="GATase1_Anthranilate_Synthase"/>
    <property type="match status" value="1"/>
</dbReference>
<dbReference type="RefSeq" id="WP_069663044.1">
    <property type="nucleotide sequence ID" value="NZ_JBHUJJ010000001.1"/>
</dbReference>
<dbReference type="Pfam" id="PF00117">
    <property type="entry name" value="GATase"/>
    <property type="match status" value="1"/>
</dbReference>
<dbReference type="Proteomes" id="UP000095094">
    <property type="component" value="Unassembled WGS sequence"/>
</dbReference>
<organism evidence="3 4">
    <name type="scientific">Enterococcus termitis</name>
    <dbReference type="NCBI Taxonomy" id="332950"/>
    <lineage>
        <taxon>Bacteria</taxon>
        <taxon>Bacillati</taxon>
        <taxon>Bacillota</taxon>
        <taxon>Bacilli</taxon>
        <taxon>Lactobacillales</taxon>
        <taxon>Enterococcaceae</taxon>
        <taxon>Enterococcus</taxon>
    </lineage>
</organism>
<feature type="domain" description="Glutamine amidotransferase" evidence="2">
    <location>
        <begin position="3"/>
        <end position="185"/>
    </location>
</feature>
<dbReference type="PRINTS" id="PR00096">
    <property type="entry name" value="GATASE"/>
</dbReference>
<proteinExistence type="predicted"/>
<dbReference type="InterPro" id="IPR050472">
    <property type="entry name" value="Anth_synth/Amidotransfase"/>
</dbReference>
<dbReference type="PANTHER" id="PTHR43418:SF8">
    <property type="entry name" value="SYNTHASE COMPONENT II, PUTATIVE-RELATED"/>
    <property type="match status" value="1"/>
</dbReference>
<accession>A0A1E5GVB9</accession>
<dbReference type="AlphaFoldDB" id="A0A1E5GVB9"/>
<dbReference type="InterPro" id="IPR006221">
    <property type="entry name" value="TrpG/PapA_dom"/>
</dbReference>
<name>A0A1E5GVB9_9ENTE</name>
<dbReference type="SUPFAM" id="SSF52317">
    <property type="entry name" value="Class I glutamine amidotransferase-like"/>
    <property type="match status" value="1"/>
</dbReference>
<dbReference type="GO" id="GO:0000162">
    <property type="term" value="P:L-tryptophan biosynthetic process"/>
    <property type="evidence" value="ECO:0007669"/>
    <property type="project" value="TreeGrafter"/>
</dbReference>
<sequence>MILLIDNYDSFTYNLAHLLGNSQEIVIRRNDDPQMLQVAKQASAIVISPGPGTPAETGKVKQVIQTLYREKPFLGICLGHQTIGEFFGAEVVSAKKIRHGKQSKVHIQANNRLFKGNTTSISVMRYHSLVIDRNTLSKEFTVSAIAEDDQEIMAIEHQQYPIFGLQFHPESIGTTEGKQLIQNFIQISGGADNETII</sequence>
<keyword evidence="4" id="KW-1185">Reference proteome</keyword>
<evidence type="ECO:0000313" key="3">
    <source>
        <dbReference type="EMBL" id="OEG16646.1"/>
    </source>
</evidence>
<keyword evidence="1" id="KW-0315">Glutamine amidotransferase</keyword>
<reference evidence="4" key="1">
    <citation type="submission" date="2016-09" db="EMBL/GenBank/DDBJ databases">
        <authorList>
            <person name="Gulvik C.A."/>
        </authorList>
    </citation>
    <scope>NUCLEOTIDE SEQUENCE [LARGE SCALE GENOMIC DNA]</scope>
    <source>
        <strain evidence="4">LMG 8895</strain>
    </source>
</reference>
<dbReference type="OrthoDB" id="9804328at2"/>
<comment type="caution">
    <text evidence="3">The sequence shown here is derived from an EMBL/GenBank/DDBJ whole genome shotgun (WGS) entry which is preliminary data.</text>
</comment>
<dbReference type="FunFam" id="3.40.50.880:FF:000003">
    <property type="entry name" value="Anthranilate synthase component II"/>
    <property type="match status" value="1"/>
</dbReference>
<evidence type="ECO:0000313" key="4">
    <source>
        <dbReference type="Proteomes" id="UP000095094"/>
    </source>
</evidence>
<dbReference type="InterPro" id="IPR029062">
    <property type="entry name" value="Class_I_gatase-like"/>
</dbReference>
<evidence type="ECO:0000259" key="2">
    <source>
        <dbReference type="Pfam" id="PF00117"/>
    </source>
</evidence>
<dbReference type="GO" id="GO:0005829">
    <property type="term" value="C:cytosol"/>
    <property type="evidence" value="ECO:0007669"/>
    <property type="project" value="TreeGrafter"/>
</dbReference>
<dbReference type="GO" id="GO:0004049">
    <property type="term" value="F:anthranilate synthase activity"/>
    <property type="evidence" value="ECO:0007669"/>
    <property type="project" value="TreeGrafter"/>
</dbReference>
<evidence type="ECO:0000256" key="1">
    <source>
        <dbReference type="ARBA" id="ARBA00022962"/>
    </source>
</evidence>
<dbReference type="PRINTS" id="PR00099">
    <property type="entry name" value="CPSGATASE"/>
</dbReference>
<gene>
    <name evidence="3" type="ORF">BCR25_03345</name>
</gene>
<dbReference type="NCBIfam" id="TIGR00566">
    <property type="entry name" value="trpG_papA"/>
    <property type="match status" value="1"/>
</dbReference>
<protein>
    <submittedName>
        <fullName evidence="3">Anthranilate synthase component II</fullName>
    </submittedName>
</protein>
<dbReference type="EMBL" id="MIJY01000012">
    <property type="protein sequence ID" value="OEG16646.1"/>
    <property type="molecule type" value="Genomic_DNA"/>
</dbReference>
<dbReference type="PRINTS" id="PR00097">
    <property type="entry name" value="ANTSNTHASEII"/>
</dbReference>